<proteinExistence type="predicted"/>
<organism evidence="1 2">
    <name type="scientific">Aciduricibacillus chroicocephali</name>
    <dbReference type="NCBI Taxonomy" id="3054939"/>
    <lineage>
        <taxon>Bacteria</taxon>
        <taxon>Bacillati</taxon>
        <taxon>Bacillota</taxon>
        <taxon>Bacilli</taxon>
        <taxon>Bacillales</taxon>
        <taxon>Bacillaceae</taxon>
        <taxon>Aciduricibacillus</taxon>
    </lineage>
</organism>
<dbReference type="RefSeq" id="WP_348026514.1">
    <property type="nucleotide sequence ID" value="NZ_CP129113.1"/>
</dbReference>
<dbReference type="InterPro" id="IPR036492">
    <property type="entry name" value="YojF_sf"/>
</dbReference>
<dbReference type="EMBL" id="CP129113">
    <property type="protein sequence ID" value="WLV23963.1"/>
    <property type="molecule type" value="Genomic_DNA"/>
</dbReference>
<dbReference type="InterPro" id="IPR014934">
    <property type="entry name" value="DUF1806"/>
</dbReference>
<name>A0ABY9KT25_9BACI</name>
<evidence type="ECO:0000313" key="2">
    <source>
        <dbReference type="Proteomes" id="UP001180087"/>
    </source>
</evidence>
<dbReference type="SUPFAM" id="SSF89442">
    <property type="entry name" value="Hypothetical protein YojF"/>
    <property type="match status" value="1"/>
</dbReference>
<accession>A0ABY9KT25</accession>
<dbReference type="Proteomes" id="UP001180087">
    <property type="component" value="Chromosome"/>
</dbReference>
<protein>
    <submittedName>
        <fullName evidence="1">YojF family protein</fullName>
    </submittedName>
</protein>
<gene>
    <name evidence="1" type="ORF">QR721_09995</name>
</gene>
<dbReference type="Gene3D" id="2.70.180.10">
    <property type="entry name" value="Hypothetical protein YojF"/>
    <property type="match status" value="1"/>
</dbReference>
<sequence length="123" mass="13752">MKPIELNTVQEQLDQFLNKPVYIHVETTNGAYASHFGDEAFNVGAYVRNAQVKYSQAKIVGAKGDSFRVGLKLEYGWVYAEGLTDWELFEGDKLLMAGHDPAGRLLVALEISETPFGTNNRRD</sequence>
<evidence type="ECO:0000313" key="1">
    <source>
        <dbReference type="EMBL" id="WLV23963.1"/>
    </source>
</evidence>
<reference evidence="1" key="1">
    <citation type="submission" date="2023-06" db="EMBL/GenBank/DDBJ databases">
        <title>A Treasure from Seagulls: Isolation and Description of Aciduricobacillus qingdaonensis gen. nov., sp. nov., a Rare Obligately Uric Acid-utilizing Member in the Family Bacillaceae.</title>
        <authorList>
            <person name="Liu W."/>
            <person name="Wang B."/>
        </authorList>
    </citation>
    <scope>NUCLEOTIDE SEQUENCE</scope>
    <source>
        <strain evidence="1">44XB</strain>
    </source>
</reference>
<dbReference type="Pfam" id="PF08830">
    <property type="entry name" value="DUF1806"/>
    <property type="match status" value="1"/>
</dbReference>
<keyword evidence="2" id="KW-1185">Reference proteome</keyword>